<evidence type="ECO:0000256" key="2">
    <source>
        <dbReference type="SAM" id="Phobius"/>
    </source>
</evidence>
<dbReference type="InterPro" id="IPR036259">
    <property type="entry name" value="MFS_trans_sf"/>
</dbReference>
<dbReference type="RefSeq" id="XP_011131387.1">
    <property type="nucleotide sequence ID" value="XM_011133085.1"/>
</dbReference>
<feature type="transmembrane region" description="Helical" evidence="2">
    <location>
        <begin position="316"/>
        <end position="334"/>
    </location>
</feature>
<feature type="transmembrane region" description="Helical" evidence="2">
    <location>
        <begin position="439"/>
        <end position="458"/>
    </location>
</feature>
<dbReference type="GeneID" id="22913807"/>
<evidence type="ECO:0000313" key="3">
    <source>
        <dbReference type="EMBL" id="EZG55999.1"/>
    </source>
</evidence>
<dbReference type="EMBL" id="AFNH02000793">
    <property type="protein sequence ID" value="EZG55999.1"/>
    <property type="molecule type" value="Genomic_DNA"/>
</dbReference>
<feature type="transmembrane region" description="Helical" evidence="2">
    <location>
        <begin position="464"/>
        <end position="488"/>
    </location>
</feature>
<protein>
    <submittedName>
        <fullName evidence="3">Transmembrane protein</fullName>
    </submittedName>
</protein>
<sequence length="537" mass="58642">MEVGVAYFTFGFLLSVILCHIVVRYQVNDVEYATSLMCFGIGQVICLFLSQYVTELAHKKWLLPTCLVLISFLLINDITGGLVLGLLRPGRGPSSPASKTASSPVDSSPGTSGLSIPSWLEGWWSSEKWWGPPTLILNDDDPVTPHIFSLLMGMLFSSCRSALSLLVRDSERIRHQKRSELCLLLCAVGMTCGSVLYRLPLGVQIVFLVVASAAGGTAAVIARLRYQTPWIPSARHSLWLDLSDRQRCGSDGDSSTNSSTEQSDDDEQSTESDTPKSGTPKRRAVKFPPIQSRSIQICKSVWETYTKARGTPRFKISSLAAAACAMLLSFLLWAPRLQPGTRPELVVAEASGCLVIARVSFIFLRRFLRNRPYTPWHQLPSEDQLALGVGLTAFGIVAFTMAPNSILISWTSMMVTCAGVSEMELLAHRRGWYRAPPSWFASFESAALVMLPPVVGTLAKICTLQVACVLLALPPLLTTVITVIGHYIMNSLDQSSMYVPGGRYNGGRCTGSNPSSVYHDLESFSGPDTISFTSPNE</sequence>
<comment type="caution">
    <text evidence="3">The sequence shown here is derived from an EMBL/GenBank/DDBJ whole genome shotgun (WGS) entry which is preliminary data.</text>
</comment>
<keyword evidence="2 3" id="KW-0812">Transmembrane</keyword>
<feature type="transmembrane region" description="Helical" evidence="2">
    <location>
        <begin position="205"/>
        <end position="226"/>
    </location>
</feature>
<dbReference type="VEuPathDB" id="CryptoDB:GNI_106590"/>
<feature type="region of interest" description="Disordered" evidence="1">
    <location>
        <begin position="249"/>
        <end position="285"/>
    </location>
</feature>
<keyword evidence="2" id="KW-1133">Transmembrane helix</keyword>
<dbReference type="SUPFAM" id="SSF103473">
    <property type="entry name" value="MFS general substrate transporter"/>
    <property type="match status" value="1"/>
</dbReference>
<gene>
    <name evidence="3" type="ORF">GNI_106590</name>
</gene>
<feature type="transmembrane region" description="Helical" evidence="2">
    <location>
        <begin position="7"/>
        <end position="26"/>
    </location>
</feature>
<accession>A0A023B3X7</accession>
<proteinExistence type="predicted"/>
<feature type="transmembrane region" description="Helical" evidence="2">
    <location>
        <begin position="147"/>
        <end position="167"/>
    </location>
</feature>
<evidence type="ECO:0000256" key="1">
    <source>
        <dbReference type="SAM" id="MobiDB-lite"/>
    </source>
</evidence>
<keyword evidence="2" id="KW-0472">Membrane</keyword>
<dbReference type="Proteomes" id="UP000019763">
    <property type="component" value="Unassembled WGS sequence"/>
</dbReference>
<feature type="transmembrane region" description="Helical" evidence="2">
    <location>
        <begin position="346"/>
        <end position="364"/>
    </location>
</feature>
<feature type="compositionally biased region" description="Low complexity" evidence="1">
    <location>
        <begin position="251"/>
        <end position="261"/>
    </location>
</feature>
<feature type="transmembrane region" description="Helical" evidence="2">
    <location>
        <begin position="61"/>
        <end position="87"/>
    </location>
</feature>
<evidence type="ECO:0000313" key="4">
    <source>
        <dbReference type="Proteomes" id="UP000019763"/>
    </source>
</evidence>
<reference evidence="3" key="1">
    <citation type="submission" date="2013-12" db="EMBL/GenBank/DDBJ databases">
        <authorList>
            <person name="Omoto C.K."/>
            <person name="Sibley D."/>
            <person name="Venepally P."/>
            <person name="Hadjithomas M."/>
            <person name="Karamycheva S."/>
            <person name="Brunk B."/>
            <person name="Roos D."/>
            <person name="Caler E."/>
            <person name="Lorenzi H."/>
        </authorList>
    </citation>
    <scope>NUCLEOTIDE SEQUENCE</scope>
</reference>
<feature type="transmembrane region" description="Helical" evidence="2">
    <location>
        <begin position="179"/>
        <end position="199"/>
    </location>
</feature>
<keyword evidence="4" id="KW-1185">Reference proteome</keyword>
<name>A0A023B3X7_GRENI</name>
<organism evidence="3 4">
    <name type="scientific">Gregarina niphandrodes</name>
    <name type="common">Septate eugregarine</name>
    <dbReference type="NCBI Taxonomy" id="110365"/>
    <lineage>
        <taxon>Eukaryota</taxon>
        <taxon>Sar</taxon>
        <taxon>Alveolata</taxon>
        <taxon>Apicomplexa</taxon>
        <taxon>Conoidasida</taxon>
        <taxon>Gregarinasina</taxon>
        <taxon>Eugregarinorida</taxon>
        <taxon>Gregarinidae</taxon>
        <taxon>Gregarina</taxon>
    </lineage>
</organism>
<feature type="transmembrane region" description="Helical" evidence="2">
    <location>
        <begin position="385"/>
        <end position="402"/>
    </location>
</feature>
<dbReference type="AlphaFoldDB" id="A0A023B3X7"/>
<feature type="transmembrane region" description="Helical" evidence="2">
    <location>
        <begin position="32"/>
        <end position="49"/>
    </location>
</feature>